<dbReference type="AlphaFoldDB" id="A0A6I4W4S6"/>
<name>A0A6I4W4S6_9ACTN</name>
<dbReference type="EMBL" id="WUTW01000002">
    <property type="protein sequence ID" value="MXQ64451.1"/>
    <property type="molecule type" value="Genomic_DNA"/>
</dbReference>
<keyword evidence="2" id="KW-1185">Reference proteome</keyword>
<evidence type="ECO:0000313" key="1">
    <source>
        <dbReference type="EMBL" id="MXQ64451.1"/>
    </source>
</evidence>
<sequence>MRFRWDWLEPVVRAPYVPTLGPVPPGAVKAELFDSVLGLARTGRFLRFDKDRRWMDTKDEFVILDEVVHTAAETIVPALTRSSATTSTAWWTARSLGRPVRSPTLSARTAFNSSISASRPGTRTGLSS</sequence>
<gene>
    <name evidence="1" type="ORF">GQ466_10410</name>
</gene>
<protein>
    <submittedName>
        <fullName evidence="1">Uncharacterized protein</fullName>
    </submittedName>
</protein>
<dbReference type="OrthoDB" id="3436926at2"/>
<dbReference type="RefSeq" id="WP_161102680.1">
    <property type="nucleotide sequence ID" value="NZ_JBHLYI010000013.1"/>
</dbReference>
<evidence type="ECO:0000313" key="2">
    <source>
        <dbReference type="Proteomes" id="UP000431901"/>
    </source>
</evidence>
<proteinExistence type="predicted"/>
<dbReference type="Proteomes" id="UP000431901">
    <property type="component" value="Unassembled WGS sequence"/>
</dbReference>
<reference evidence="1 2" key="1">
    <citation type="submission" date="2019-12" db="EMBL/GenBank/DDBJ databases">
        <title>Nocardia macrotermitis sp. nov. and Nocardia aurantia sp. nov., isolated from the gut of the fungus growing-termite Macrotermes natalensis.</title>
        <authorList>
            <person name="Christine B."/>
            <person name="Rene B."/>
        </authorList>
    </citation>
    <scope>NUCLEOTIDE SEQUENCE [LARGE SCALE GENOMIC DNA]</scope>
    <source>
        <strain evidence="1 2">DSM 102126</strain>
    </source>
</reference>
<accession>A0A6I4W4S6</accession>
<organism evidence="1 2">
    <name type="scientific">Actinomadura rayongensis</name>
    <dbReference type="NCBI Taxonomy" id="1429076"/>
    <lineage>
        <taxon>Bacteria</taxon>
        <taxon>Bacillati</taxon>
        <taxon>Actinomycetota</taxon>
        <taxon>Actinomycetes</taxon>
        <taxon>Streptosporangiales</taxon>
        <taxon>Thermomonosporaceae</taxon>
        <taxon>Actinomadura</taxon>
    </lineage>
</organism>
<comment type="caution">
    <text evidence="1">The sequence shown here is derived from an EMBL/GenBank/DDBJ whole genome shotgun (WGS) entry which is preliminary data.</text>
</comment>